<dbReference type="CDD" id="cd06225">
    <property type="entry name" value="HAMP"/>
    <property type="match status" value="1"/>
</dbReference>
<dbReference type="InterPro" id="IPR036097">
    <property type="entry name" value="HisK_dim/P_sf"/>
</dbReference>
<dbReference type="SMART" id="SM00862">
    <property type="entry name" value="Trans_reg_C"/>
    <property type="match status" value="1"/>
</dbReference>
<evidence type="ECO:0000256" key="7">
    <source>
        <dbReference type="ARBA" id="ARBA00023125"/>
    </source>
</evidence>
<dbReference type="Gene3D" id="1.10.10.10">
    <property type="entry name" value="Winged helix-like DNA-binding domain superfamily/Winged helix DNA-binding domain"/>
    <property type="match status" value="1"/>
</dbReference>
<dbReference type="InterPro" id="IPR005467">
    <property type="entry name" value="His_kinase_dom"/>
</dbReference>
<dbReference type="SUPFAM" id="SSF52172">
    <property type="entry name" value="CheY-like"/>
    <property type="match status" value="1"/>
</dbReference>
<dbReference type="HOGENOM" id="CLU_398938_0_0_6"/>
<dbReference type="InterPro" id="IPR016032">
    <property type="entry name" value="Sig_transdc_resp-reg_C-effctor"/>
</dbReference>
<dbReference type="CDD" id="cd00082">
    <property type="entry name" value="HisKA"/>
    <property type="match status" value="1"/>
</dbReference>
<dbReference type="PROSITE" id="PS50109">
    <property type="entry name" value="HIS_KIN"/>
    <property type="match status" value="1"/>
</dbReference>
<keyword evidence="4 8" id="KW-0597">Phosphoprotein</keyword>
<evidence type="ECO:0000259" key="12">
    <source>
        <dbReference type="PROSITE" id="PS50110"/>
    </source>
</evidence>
<dbReference type="GO" id="GO:0000155">
    <property type="term" value="F:phosphorelay sensor kinase activity"/>
    <property type="evidence" value="ECO:0007669"/>
    <property type="project" value="InterPro"/>
</dbReference>
<evidence type="ECO:0000259" key="11">
    <source>
        <dbReference type="PROSITE" id="PS50109"/>
    </source>
</evidence>
<dbReference type="InterPro" id="IPR036890">
    <property type="entry name" value="HATPase_C_sf"/>
</dbReference>
<dbReference type="BioCyc" id="PSYR875330:G11XH-1599-MONOMER"/>
<organism evidence="15 16">
    <name type="scientific">Pseudomonas savastanoi pv. glycinea str. race 4</name>
    <dbReference type="NCBI Taxonomy" id="875330"/>
    <lineage>
        <taxon>Bacteria</taxon>
        <taxon>Pseudomonadati</taxon>
        <taxon>Pseudomonadota</taxon>
        <taxon>Gammaproteobacteria</taxon>
        <taxon>Pseudomonadales</taxon>
        <taxon>Pseudomonadaceae</taxon>
        <taxon>Pseudomonas</taxon>
    </lineage>
</organism>
<dbReference type="Gene3D" id="1.10.287.130">
    <property type="match status" value="1"/>
</dbReference>
<dbReference type="PROSITE" id="PS50885">
    <property type="entry name" value="HAMP"/>
    <property type="match status" value="1"/>
</dbReference>
<name>F3CKJ0_PSESG</name>
<dbReference type="SUPFAM" id="SSF47384">
    <property type="entry name" value="Homodimeric domain of signal transducing histidine kinase"/>
    <property type="match status" value="1"/>
</dbReference>
<feature type="modified residue" description="4-aspartylphosphate" evidence="8">
    <location>
        <position position="521"/>
    </location>
</feature>
<sequence length="690" mass="76373">MKSSISTKLFVAVLASVLSVILIMGLTANWSFARGFLGYLNEQAMQRMSPVLPRLAVAYAREGSWEFMRDNKDRWFEVMRPEPAQDFAIPGLATPPTSDLTGAVFRIALLDAQKNLVMGFPGVHDDEFMRPVEVAGKIVGWLAVTPFQSVSEAGGERFQQYQLRASLAMGVLSLLLAVLIAWWIARTLLDPVKRVAAATHRLAAGEYSSRVAVSSNDEVGQLARDFNQLAYTLERNEKMRREFMADVSHELRTPLSVLRGELEAIEDGVHTLDQASMKSLQGEVGMLSKLVDDLYELSLADVGALTYRKVDCDLAELLTNITEMFEERCAARQLSLQLELATHPLSVHADPGRLQQLISNLLENSVRYTDAGGTVQVRAAMRDDEVCIEVMDSGPGVDPAQLPRLFERFYRGETSRNRASGGAGLGLAICHSIALAHGGSPQRRTLAHRRPLADPVSAWTAATMTSMTTETPILIVEDEPKLASLMRDYLIAAGYSTHCLSNGLEVVPAVRAQPPQLILLDIMLPGRDGMDICRELRSFSAVPIVMITARVEEIDRLLGLDLGADDYICKPFSPREMVARVKAILRRTSSTDPHTPKVLQVDEAHYQASFNGVSLDLTPVELRLLATFARSPGRVFSRDHLLDRLYSDHRVVTDRTVDSHIRNLRRKLEQACPGQDPIQSLYGVGYKLEL</sequence>
<dbReference type="Pfam" id="PF00072">
    <property type="entry name" value="Response_reg"/>
    <property type="match status" value="1"/>
</dbReference>
<dbReference type="Pfam" id="PF00512">
    <property type="entry name" value="HisKA"/>
    <property type="match status" value="1"/>
</dbReference>
<dbReference type="PANTHER" id="PTHR43547">
    <property type="entry name" value="TWO-COMPONENT HISTIDINE KINASE"/>
    <property type="match status" value="1"/>
</dbReference>
<evidence type="ECO:0000256" key="5">
    <source>
        <dbReference type="ARBA" id="ARBA00022679"/>
    </source>
</evidence>
<dbReference type="GO" id="GO:0006355">
    <property type="term" value="P:regulation of DNA-templated transcription"/>
    <property type="evidence" value="ECO:0007669"/>
    <property type="project" value="InterPro"/>
</dbReference>
<dbReference type="AlphaFoldDB" id="F3CKJ0"/>
<dbReference type="Gene3D" id="6.10.340.10">
    <property type="match status" value="1"/>
</dbReference>
<comment type="caution">
    <text evidence="15">The sequence shown here is derived from an EMBL/GenBank/DDBJ whole genome shotgun (WGS) entry which is preliminary data.</text>
</comment>
<keyword evidence="10" id="KW-1133">Transmembrane helix</keyword>
<dbReference type="CDD" id="cd19938">
    <property type="entry name" value="REC_OmpR_BaeR-like"/>
    <property type="match status" value="1"/>
</dbReference>
<dbReference type="CDD" id="cd00383">
    <property type="entry name" value="trans_reg_C"/>
    <property type="match status" value="1"/>
</dbReference>
<evidence type="ECO:0000313" key="15">
    <source>
        <dbReference type="EMBL" id="EGH19782.1"/>
    </source>
</evidence>
<dbReference type="GO" id="GO:0003677">
    <property type="term" value="F:DNA binding"/>
    <property type="evidence" value="ECO:0007669"/>
    <property type="project" value="UniProtKB-UniRule"/>
</dbReference>
<dbReference type="Gene3D" id="3.40.50.2300">
    <property type="match status" value="1"/>
</dbReference>
<dbReference type="Pfam" id="PF00486">
    <property type="entry name" value="Trans_reg_C"/>
    <property type="match status" value="1"/>
</dbReference>
<dbReference type="SUPFAM" id="SSF158472">
    <property type="entry name" value="HAMP domain-like"/>
    <property type="match status" value="1"/>
</dbReference>
<evidence type="ECO:0000313" key="16">
    <source>
        <dbReference type="Proteomes" id="UP000005466"/>
    </source>
</evidence>
<dbReference type="SMART" id="SM00304">
    <property type="entry name" value="HAMP"/>
    <property type="match status" value="1"/>
</dbReference>
<dbReference type="InterPro" id="IPR001867">
    <property type="entry name" value="OmpR/PhoB-type_DNA-bd"/>
</dbReference>
<feature type="DNA-binding region" description="OmpR/PhoB-type" evidence="9">
    <location>
        <begin position="586"/>
        <end position="690"/>
    </location>
</feature>
<dbReference type="InterPro" id="IPR003660">
    <property type="entry name" value="HAMP_dom"/>
</dbReference>
<dbReference type="InterPro" id="IPR036388">
    <property type="entry name" value="WH-like_DNA-bd_sf"/>
</dbReference>
<dbReference type="SUPFAM" id="SSF55874">
    <property type="entry name" value="ATPase domain of HSP90 chaperone/DNA topoisomerase II/histidine kinase"/>
    <property type="match status" value="1"/>
</dbReference>
<keyword evidence="7 9" id="KW-0238">DNA-binding</keyword>
<dbReference type="EMBL" id="ADWY01004381">
    <property type="protein sequence ID" value="EGH19782.1"/>
    <property type="molecule type" value="Genomic_DNA"/>
</dbReference>
<evidence type="ECO:0000259" key="13">
    <source>
        <dbReference type="PROSITE" id="PS50885"/>
    </source>
</evidence>
<evidence type="ECO:0000256" key="1">
    <source>
        <dbReference type="ARBA" id="ARBA00000085"/>
    </source>
</evidence>
<comment type="subcellular location">
    <subcellularLocation>
        <location evidence="2">Membrane</location>
    </subcellularLocation>
</comment>
<dbReference type="InterPro" id="IPR004358">
    <property type="entry name" value="Sig_transdc_His_kin-like_C"/>
</dbReference>
<evidence type="ECO:0000256" key="3">
    <source>
        <dbReference type="ARBA" id="ARBA00012438"/>
    </source>
</evidence>
<proteinExistence type="predicted"/>
<gene>
    <name evidence="15" type="ORF">Pgy4_43273</name>
</gene>
<feature type="transmembrane region" description="Helical" evidence="10">
    <location>
        <begin position="12"/>
        <end position="37"/>
    </location>
</feature>
<dbReference type="PROSITE" id="PS51755">
    <property type="entry name" value="OMPR_PHOB"/>
    <property type="match status" value="1"/>
</dbReference>
<dbReference type="PROSITE" id="PS50110">
    <property type="entry name" value="RESPONSE_REGULATORY"/>
    <property type="match status" value="1"/>
</dbReference>
<comment type="catalytic activity">
    <reaction evidence="1">
        <text>ATP + protein L-histidine = ADP + protein N-phospho-L-histidine.</text>
        <dbReference type="EC" id="2.7.13.3"/>
    </reaction>
</comment>
<feature type="transmembrane region" description="Helical" evidence="10">
    <location>
        <begin position="167"/>
        <end position="185"/>
    </location>
</feature>
<dbReference type="InterPro" id="IPR003594">
    <property type="entry name" value="HATPase_dom"/>
</dbReference>
<evidence type="ECO:0000256" key="2">
    <source>
        <dbReference type="ARBA" id="ARBA00004370"/>
    </source>
</evidence>
<dbReference type="FunFam" id="3.30.565.10:FF:000006">
    <property type="entry name" value="Sensor histidine kinase WalK"/>
    <property type="match status" value="1"/>
</dbReference>
<keyword evidence="10" id="KW-0812">Transmembrane</keyword>
<evidence type="ECO:0000256" key="8">
    <source>
        <dbReference type="PROSITE-ProRule" id="PRU00169"/>
    </source>
</evidence>
<dbReference type="SMART" id="SM00387">
    <property type="entry name" value="HATPase_c"/>
    <property type="match status" value="1"/>
</dbReference>
<accession>F3CKJ0</accession>
<protein>
    <recommendedName>
        <fullName evidence="3">histidine kinase</fullName>
        <ecNumber evidence="3">2.7.13.3</ecNumber>
    </recommendedName>
</protein>
<evidence type="ECO:0000256" key="4">
    <source>
        <dbReference type="ARBA" id="ARBA00022553"/>
    </source>
</evidence>
<dbReference type="PATRIC" id="fig|875330.6.peg.5546"/>
<dbReference type="Gene3D" id="3.30.565.10">
    <property type="entry name" value="Histidine kinase-like ATPase, C-terminal domain"/>
    <property type="match status" value="1"/>
</dbReference>
<dbReference type="EC" id="2.7.13.3" evidence="3"/>
<feature type="domain" description="Histidine kinase" evidence="11">
    <location>
        <begin position="246"/>
        <end position="440"/>
    </location>
</feature>
<dbReference type="Gene3D" id="6.10.250.690">
    <property type="match status" value="1"/>
</dbReference>
<dbReference type="Pfam" id="PF02518">
    <property type="entry name" value="HATPase_c"/>
    <property type="match status" value="1"/>
</dbReference>
<dbReference type="GO" id="GO:0005886">
    <property type="term" value="C:plasma membrane"/>
    <property type="evidence" value="ECO:0007669"/>
    <property type="project" value="UniProtKB-ARBA"/>
</dbReference>
<dbReference type="InterPro" id="IPR003661">
    <property type="entry name" value="HisK_dim/P_dom"/>
</dbReference>
<dbReference type="PANTHER" id="PTHR43547:SF2">
    <property type="entry name" value="HYBRID SIGNAL TRANSDUCTION HISTIDINE KINASE C"/>
    <property type="match status" value="1"/>
</dbReference>
<dbReference type="Proteomes" id="UP000005466">
    <property type="component" value="Unassembled WGS sequence"/>
</dbReference>
<evidence type="ECO:0000256" key="6">
    <source>
        <dbReference type="ARBA" id="ARBA00022777"/>
    </source>
</evidence>
<dbReference type="SMART" id="SM00448">
    <property type="entry name" value="REC"/>
    <property type="match status" value="1"/>
</dbReference>
<feature type="domain" description="Response regulatory" evidence="12">
    <location>
        <begin position="472"/>
        <end position="585"/>
    </location>
</feature>
<dbReference type="SUPFAM" id="SSF46894">
    <property type="entry name" value="C-terminal effector domain of the bipartite response regulators"/>
    <property type="match status" value="1"/>
</dbReference>
<evidence type="ECO:0000256" key="9">
    <source>
        <dbReference type="PROSITE-ProRule" id="PRU01091"/>
    </source>
</evidence>
<dbReference type="InterPro" id="IPR001789">
    <property type="entry name" value="Sig_transdc_resp-reg_receiver"/>
</dbReference>
<dbReference type="Pfam" id="PF00672">
    <property type="entry name" value="HAMP"/>
    <property type="match status" value="1"/>
</dbReference>
<keyword evidence="10" id="KW-0472">Membrane</keyword>
<feature type="domain" description="HAMP" evidence="13">
    <location>
        <begin position="186"/>
        <end position="238"/>
    </location>
</feature>
<dbReference type="PRINTS" id="PR00344">
    <property type="entry name" value="BCTRLSENSOR"/>
</dbReference>
<feature type="domain" description="OmpR/PhoB-type" evidence="14">
    <location>
        <begin position="586"/>
        <end position="690"/>
    </location>
</feature>
<dbReference type="SMART" id="SM00388">
    <property type="entry name" value="HisKA"/>
    <property type="match status" value="1"/>
</dbReference>
<keyword evidence="5" id="KW-0808">Transferase</keyword>
<evidence type="ECO:0000256" key="10">
    <source>
        <dbReference type="SAM" id="Phobius"/>
    </source>
</evidence>
<dbReference type="InterPro" id="IPR011006">
    <property type="entry name" value="CheY-like_superfamily"/>
</dbReference>
<reference evidence="15 16" key="1">
    <citation type="journal article" date="2011" name="PLoS Pathog.">
        <title>Dynamic evolution of pathogenicity revealed by sequencing and comparative genomics of 19 Pseudomonas syringae isolates.</title>
        <authorList>
            <person name="Baltrus D.A."/>
            <person name="Nishimura M.T."/>
            <person name="Romanchuk A."/>
            <person name="Chang J.H."/>
            <person name="Mukhtar M.S."/>
            <person name="Cherkis K."/>
            <person name="Roach J."/>
            <person name="Grant S.R."/>
            <person name="Jones C.D."/>
            <person name="Dangl J.L."/>
        </authorList>
    </citation>
    <scope>NUCLEOTIDE SEQUENCE [LARGE SCALE GENOMIC DNA]</scope>
    <source>
        <strain evidence="16">race 4</strain>
    </source>
</reference>
<evidence type="ECO:0000259" key="14">
    <source>
        <dbReference type="PROSITE" id="PS51755"/>
    </source>
</evidence>
<keyword evidence="6 15" id="KW-0418">Kinase</keyword>